<dbReference type="Proteomes" id="UP000294616">
    <property type="component" value="Unassembled WGS sequence"/>
</dbReference>
<accession>A0A4V2PX75</accession>
<dbReference type="RefSeq" id="WP_132225756.1">
    <property type="nucleotide sequence ID" value="NZ_SMGO01000003.1"/>
</dbReference>
<name>A0A4V2PX75_9SPHI</name>
<keyword evidence="1" id="KW-1133">Transmembrane helix</keyword>
<evidence type="ECO:0000313" key="3">
    <source>
        <dbReference type="Proteomes" id="UP000294616"/>
    </source>
</evidence>
<organism evidence="2 3">
    <name type="scientific">Albibacterium bauzanense</name>
    <dbReference type="NCBI Taxonomy" id="653929"/>
    <lineage>
        <taxon>Bacteria</taxon>
        <taxon>Pseudomonadati</taxon>
        <taxon>Bacteroidota</taxon>
        <taxon>Sphingobacteriia</taxon>
        <taxon>Sphingobacteriales</taxon>
        <taxon>Sphingobacteriaceae</taxon>
        <taxon>Albibacterium</taxon>
    </lineage>
</organism>
<keyword evidence="1" id="KW-0472">Membrane</keyword>
<comment type="caution">
    <text evidence="2">The sequence shown here is derived from an EMBL/GenBank/DDBJ whole genome shotgun (WGS) entry which is preliminary data.</text>
</comment>
<sequence length="98" mass="11118">MIHKPSISHKPDYASKKKARLGIIFFFIYFILYGGFVAIGVINYELLAIETLGGLNLATLYGIGLIVFAVLLGILYNFFCSRYEDQMEKEMEGKEVEL</sequence>
<dbReference type="Pfam" id="PF04341">
    <property type="entry name" value="DUF485"/>
    <property type="match status" value="1"/>
</dbReference>
<reference evidence="2 3" key="1">
    <citation type="submission" date="2019-03" db="EMBL/GenBank/DDBJ databases">
        <title>Genomic Encyclopedia of Archaeal and Bacterial Type Strains, Phase II (KMG-II): from individual species to whole genera.</title>
        <authorList>
            <person name="Goeker M."/>
        </authorList>
    </citation>
    <scope>NUCLEOTIDE SEQUENCE [LARGE SCALE GENOMIC DNA]</scope>
    <source>
        <strain evidence="2 3">DSM 22554</strain>
    </source>
</reference>
<keyword evidence="3" id="KW-1185">Reference proteome</keyword>
<dbReference type="InterPro" id="IPR007436">
    <property type="entry name" value="DUF485"/>
</dbReference>
<feature type="transmembrane region" description="Helical" evidence="1">
    <location>
        <begin position="21"/>
        <end position="42"/>
    </location>
</feature>
<gene>
    <name evidence="2" type="ORF">C8N28_2731</name>
</gene>
<dbReference type="OrthoDB" id="5421115at2"/>
<feature type="transmembrane region" description="Helical" evidence="1">
    <location>
        <begin position="54"/>
        <end position="79"/>
    </location>
</feature>
<dbReference type="AlphaFoldDB" id="A0A4V2PX75"/>
<evidence type="ECO:0000256" key="1">
    <source>
        <dbReference type="SAM" id="Phobius"/>
    </source>
</evidence>
<protein>
    <submittedName>
        <fullName evidence="2">Uncharacterized protein DUF485</fullName>
    </submittedName>
</protein>
<evidence type="ECO:0000313" key="2">
    <source>
        <dbReference type="EMBL" id="TCK80971.1"/>
    </source>
</evidence>
<keyword evidence="1" id="KW-0812">Transmembrane</keyword>
<proteinExistence type="predicted"/>
<dbReference type="EMBL" id="SMGO01000003">
    <property type="protein sequence ID" value="TCK80971.1"/>
    <property type="molecule type" value="Genomic_DNA"/>
</dbReference>